<dbReference type="Pfam" id="PF05055">
    <property type="entry name" value="DUF677"/>
    <property type="match status" value="1"/>
</dbReference>
<evidence type="ECO:0000256" key="4">
    <source>
        <dbReference type="ARBA" id="ARBA00022989"/>
    </source>
</evidence>
<dbReference type="Proteomes" id="UP000325577">
    <property type="component" value="Linkage Group LG15"/>
</dbReference>
<feature type="transmembrane region" description="Helical" evidence="7">
    <location>
        <begin position="207"/>
        <end position="228"/>
    </location>
</feature>
<evidence type="ECO:0000256" key="3">
    <source>
        <dbReference type="ARBA" id="ARBA00022692"/>
    </source>
</evidence>
<proteinExistence type="inferred from homology"/>
<evidence type="ECO:0000256" key="6">
    <source>
        <dbReference type="SAM" id="MobiDB-lite"/>
    </source>
</evidence>
<dbReference type="OrthoDB" id="776561at2759"/>
<evidence type="ECO:0000256" key="5">
    <source>
        <dbReference type="ARBA" id="ARBA00023136"/>
    </source>
</evidence>
<keyword evidence="3 7" id="KW-0812">Transmembrane</keyword>
<keyword evidence="4 7" id="KW-1133">Transmembrane helix</keyword>
<keyword evidence="5 7" id="KW-0472">Membrane</keyword>
<dbReference type="EMBL" id="CM018038">
    <property type="protein sequence ID" value="KAA8537486.1"/>
    <property type="molecule type" value="Genomic_DNA"/>
</dbReference>
<organism evidence="8 9">
    <name type="scientific">Nyssa sinensis</name>
    <dbReference type="NCBI Taxonomy" id="561372"/>
    <lineage>
        <taxon>Eukaryota</taxon>
        <taxon>Viridiplantae</taxon>
        <taxon>Streptophyta</taxon>
        <taxon>Embryophyta</taxon>
        <taxon>Tracheophyta</taxon>
        <taxon>Spermatophyta</taxon>
        <taxon>Magnoliopsida</taxon>
        <taxon>eudicotyledons</taxon>
        <taxon>Gunneridae</taxon>
        <taxon>Pentapetalae</taxon>
        <taxon>asterids</taxon>
        <taxon>Cornales</taxon>
        <taxon>Nyssaceae</taxon>
        <taxon>Nyssa</taxon>
    </lineage>
</organism>
<feature type="transmembrane region" description="Helical" evidence="7">
    <location>
        <begin position="234"/>
        <end position="251"/>
    </location>
</feature>
<protein>
    <submittedName>
        <fullName evidence="8">Uncharacterized protein</fullName>
    </submittedName>
</protein>
<keyword evidence="9" id="KW-1185">Reference proteome</keyword>
<feature type="compositionally biased region" description="Basic residues" evidence="6">
    <location>
        <begin position="1"/>
        <end position="10"/>
    </location>
</feature>
<gene>
    <name evidence="8" type="ORF">F0562_027094</name>
</gene>
<evidence type="ECO:0000256" key="7">
    <source>
        <dbReference type="SAM" id="Phobius"/>
    </source>
</evidence>
<evidence type="ECO:0000313" key="9">
    <source>
        <dbReference type="Proteomes" id="UP000325577"/>
    </source>
</evidence>
<evidence type="ECO:0000256" key="2">
    <source>
        <dbReference type="ARBA" id="ARBA00009074"/>
    </source>
</evidence>
<name>A0A5J5B5F5_9ASTE</name>
<accession>A0A5J5B5F5</accession>
<comment type="subcellular location">
    <subcellularLocation>
        <location evidence="1">Membrane</location>
    </subcellularLocation>
</comment>
<feature type="region of interest" description="Disordered" evidence="6">
    <location>
        <begin position="1"/>
        <end position="20"/>
    </location>
</feature>
<evidence type="ECO:0000313" key="8">
    <source>
        <dbReference type="EMBL" id="KAA8537486.1"/>
    </source>
</evidence>
<reference evidence="8 9" key="1">
    <citation type="submission" date="2019-09" db="EMBL/GenBank/DDBJ databases">
        <title>A chromosome-level genome assembly of the Chinese tupelo Nyssa sinensis.</title>
        <authorList>
            <person name="Yang X."/>
            <person name="Kang M."/>
            <person name="Yang Y."/>
            <person name="Xiong H."/>
            <person name="Wang M."/>
            <person name="Zhang Z."/>
            <person name="Wang Z."/>
            <person name="Wu H."/>
            <person name="Ma T."/>
            <person name="Liu J."/>
            <person name="Xi Z."/>
        </authorList>
    </citation>
    <scope>NUCLEOTIDE SEQUENCE [LARGE SCALE GENOMIC DNA]</scope>
    <source>
        <strain evidence="8">J267</strain>
        <tissue evidence="8">Leaf</tissue>
    </source>
</reference>
<dbReference type="GO" id="GO:0016020">
    <property type="term" value="C:membrane"/>
    <property type="evidence" value="ECO:0007669"/>
    <property type="project" value="UniProtKB-SubCell"/>
</dbReference>
<dbReference type="AlphaFoldDB" id="A0A5J5B5F5"/>
<dbReference type="PANTHER" id="PTHR31113">
    <property type="entry name" value="UPF0496 PROTEIN 3-RELATED"/>
    <property type="match status" value="1"/>
</dbReference>
<evidence type="ECO:0000256" key="1">
    <source>
        <dbReference type="ARBA" id="ARBA00004370"/>
    </source>
</evidence>
<sequence>MSQMRKKVWSKLKSPFTKTGKSQKESVKSLVDKFNVNEEYMEVFRTKSYIEMWSKVQGQLRRSSLDRLSSSSSLPLNIHLSESLLEPQQETVIPILEGSNLYHLLVKYFEASQEACFICELLLQSVHQTRNHYRKIKRVIKLAKRVYDPADYTAIFKELSSFASLKNPFSVINAQEFHDIHDSHGFLLQRLTSKRRKVKRRAKFTRFCKKIGLGFVISYSALAIALLVLALHSVVGIVAAPGLIASCLFSVKRGRKLAKRGLKTRKLERLGAQLEVAAKGVYILINDFDTMSRLVRRLHDEIEHRRELADMCVRNGKSGVLKEVVGEFQIHESCFLEQLKELEDRIYLSLLTINKSRMLVIQEITVLQAASNQNLDENLGKKSPANQG</sequence>
<dbReference type="InterPro" id="IPR007749">
    <property type="entry name" value="DUF677"/>
</dbReference>
<dbReference type="PANTHER" id="PTHR31113:SF20">
    <property type="entry name" value="UPF0496 PROTEIN 2-RELATED"/>
    <property type="match status" value="1"/>
</dbReference>
<comment type="similarity">
    <text evidence="2">Belongs to the UPF0496 family.</text>
</comment>